<evidence type="ECO:0000313" key="2">
    <source>
        <dbReference type="EMBL" id="CAI9164327.1"/>
    </source>
</evidence>
<proteinExistence type="predicted"/>
<evidence type="ECO:0000313" key="3">
    <source>
        <dbReference type="Proteomes" id="UP001176941"/>
    </source>
</evidence>
<evidence type="ECO:0000256" key="1">
    <source>
        <dbReference type="SAM" id="MobiDB-lite"/>
    </source>
</evidence>
<name>A0ABN8YRV7_RANTA</name>
<dbReference type="Proteomes" id="UP001176941">
    <property type="component" value="Chromosome 22"/>
</dbReference>
<accession>A0ABN8YRV7</accession>
<organism evidence="2 3">
    <name type="scientific">Rangifer tarandus platyrhynchus</name>
    <name type="common">Svalbard reindeer</name>
    <dbReference type="NCBI Taxonomy" id="3082113"/>
    <lineage>
        <taxon>Eukaryota</taxon>
        <taxon>Metazoa</taxon>
        <taxon>Chordata</taxon>
        <taxon>Craniata</taxon>
        <taxon>Vertebrata</taxon>
        <taxon>Euteleostomi</taxon>
        <taxon>Mammalia</taxon>
        <taxon>Eutheria</taxon>
        <taxon>Laurasiatheria</taxon>
        <taxon>Artiodactyla</taxon>
        <taxon>Ruminantia</taxon>
        <taxon>Pecora</taxon>
        <taxon>Cervidae</taxon>
        <taxon>Odocoileinae</taxon>
        <taxon>Rangifer</taxon>
    </lineage>
</organism>
<dbReference type="EMBL" id="OX459958">
    <property type="protein sequence ID" value="CAI9164327.1"/>
    <property type="molecule type" value="Genomic_DNA"/>
</dbReference>
<protein>
    <submittedName>
        <fullName evidence="2">Uncharacterized protein</fullName>
    </submittedName>
</protein>
<keyword evidence="3" id="KW-1185">Reference proteome</keyword>
<sequence>MVRQEAGGLGDCGPCPSLLPRPEPTPAQDVAPPSPLPSPLLSPQAPEGLAWARAALATRVWSRLQKPSSRGWGPGLAHRARWAPQAAQRQRLFLPSSRTVKHSKRNKQIMLGAKAAVFNKVVREGIPDKLEAGEIPTDACVDLLDSLGNSQCSSCHLFWPTAKVFFCPVVTLGSSPALDLGLEPVGTALVEVGHGDSGDGGRLGSGLGVLALGSPAPGPEEGLQHKVLGARSPGWRRRRWAPGGAMRAVPRLLS</sequence>
<gene>
    <name evidence="2" type="ORF">MRATA1EN1_LOCUS13289</name>
</gene>
<feature type="region of interest" description="Disordered" evidence="1">
    <location>
        <begin position="1"/>
        <end position="43"/>
    </location>
</feature>
<reference evidence="2" key="1">
    <citation type="submission" date="2023-04" db="EMBL/GenBank/DDBJ databases">
        <authorList>
            <consortium name="ELIXIR-Norway"/>
        </authorList>
    </citation>
    <scope>NUCLEOTIDE SEQUENCE [LARGE SCALE GENOMIC DNA]</scope>
</reference>